<dbReference type="EMBL" id="CP020867">
    <property type="protein sequence ID" value="ARJ56326.1"/>
    <property type="molecule type" value="Genomic_DNA"/>
</dbReference>
<keyword evidence="1" id="KW-0812">Transmembrane</keyword>
<evidence type="ECO:0000313" key="2">
    <source>
        <dbReference type="EMBL" id="ARJ56326.1"/>
    </source>
</evidence>
<evidence type="ECO:0000256" key="1">
    <source>
        <dbReference type="SAM" id="Phobius"/>
    </source>
</evidence>
<dbReference type="OrthoDB" id="5329969at2"/>
<dbReference type="Proteomes" id="UP000192902">
    <property type="component" value="Chromosome"/>
</dbReference>
<evidence type="ECO:0000313" key="3">
    <source>
        <dbReference type="Proteomes" id="UP000192902"/>
    </source>
</evidence>
<protein>
    <submittedName>
        <fullName evidence="2">Uncharacterized protein</fullName>
    </submittedName>
</protein>
<sequence length="67" mass="7662">MVELYKALLISFLTALFGVLGYTFIHYEDFTTTKIIIVSSVAALLFIFIIVLLIFFLKLTKKIAKED</sequence>
<keyword evidence="1" id="KW-0472">Membrane</keyword>
<proteinExistence type="predicted"/>
<reference evidence="2 3" key="1">
    <citation type="submission" date="2017-04" db="EMBL/GenBank/DDBJ databases">
        <title>Complete genome sequence of the Campylobacter cuniculorum type strain LMG24588.</title>
        <authorList>
            <person name="Miller W.G."/>
            <person name="Yee E."/>
            <person name="Revez J."/>
            <person name="Bono J.L."/>
            <person name="Rossi M."/>
        </authorList>
    </citation>
    <scope>NUCLEOTIDE SEQUENCE [LARGE SCALE GENOMIC DNA]</scope>
    <source>
        <strain evidence="2 3">LMG 24588</strain>
    </source>
</reference>
<feature type="transmembrane region" description="Helical" evidence="1">
    <location>
        <begin position="37"/>
        <end position="57"/>
    </location>
</feature>
<accession>A0A1W6BW38</accession>
<dbReference type="KEGG" id="ccun:CCUN_0706"/>
<dbReference type="RefSeq" id="WP_027306219.1">
    <property type="nucleotide sequence ID" value="NZ_CP020867.1"/>
</dbReference>
<dbReference type="AlphaFoldDB" id="A0A1W6BW38"/>
<name>A0A1W6BW38_9BACT</name>
<gene>
    <name evidence="2" type="ORF">CCUN_0706</name>
</gene>
<organism evidence="2 3">
    <name type="scientific">Campylobacter cuniculorum DSM 23162 = LMG 24588</name>
    <dbReference type="NCBI Taxonomy" id="1121267"/>
    <lineage>
        <taxon>Bacteria</taxon>
        <taxon>Pseudomonadati</taxon>
        <taxon>Campylobacterota</taxon>
        <taxon>Epsilonproteobacteria</taxon>
        <taxon>Campylobacterales</taxon>
        <taxon>Campylobacteraceae</taxon>
        <taxon>Campylobacter</taxon>
    </lineage>
</organism>
<keyword evidence="1" id="KW-1133">Transmembrane helix</keyword>